<dbReference type="PROSITE" id="PS50887">
    <property type="entry name" value="GGDEF"/>
    <property type="match status" value="1"/>
</dbReference>
<evidence type="ECO:0000256" key="1">
    <source>
        <dbReference type="ARBA" id="ARBA00001946"/>
    </source>
</evidence>
<dbReference type="Pfam" id="PF00990">
    <property type="entry name" value="GGDEF"/>
    <property type="match status" value="1"/>
</dbReference>
<dbReference type="PANTHER" id="PTHR45138:SF24">
    <property type="entry name" value="DIGUANYLATE CYCLASE DGCC-RELATED"/>
    <property type="match status" value="1"/>
</dbReference>
<dbReference type="Gene3D" id="3.30.70.270">
    <property type="match status" value="1"/>
</dbReference>
<dbReference type="SMART" id="SM00267">
    <property type="entry name" value="GGDEF"/>
    <property type="match status" value="1"/>
</dbReference>
<dbReference type="PANTHER" id="PTHR45138">
    <property type="entry name" value="REGULATORY COMPONENTS OF SENSORY TRANSDUCTION SYSTEM"/>
    <property type="match status" value="1"/>
</dbReference>
<dbReference type="NCBIfam" id="TIGR00254">
    <property type="entry name" value="GGDEF"/>
    <property type="match status" value="1"/>
</dbReference>
<dbReference type="RefSeq" id="WP_017842420.1">
    <property type="nucleotide sequence ID" value="NZ_CP035467.1"/>
</dbReference>
<name>A0A4P9UTQ4_METBY</name>
<dbReference type="InterPro" id="IPR043128">
    <property type="entry name" value="Rev_trsase/Diguanyl_cyclase"/>
</dbReference>
<dbReference type="KEGG" id="mbur:EQU24_17040"/>
<dbReference type="InterPro" id="IPR050469">
    <property type="entry name" value="Diguanylate_Cyclase"/>
</dbReference>
<proteinExistence type="predicted"/>
<feature type="domain" description="HDOD" evidence="4">
    <location>
        <begin position="34"/>
        <end position="230"/>
    </location>
</feature>
<dbReference type="PROSITE" id="PS51833">
    <property type="entry name" value="HDOD"/>
    <property type="match status" value="1"/>
</dbReference>
<dbReference type="InterPro" id="IPR029016">
    <property type="entry name" value="GAF-like_dom_sf"/>
</dbReference>
<comment type="cofactor">
    <cofactor evidence="1">
        <name>Mg(2+)</name>
        <dbReference type="ChEBI" id="CHEBI:18420"/>
    </cofactor>
</comment>
<dbReference type="CDD" id="cd00077">
    <property type="entry name" value="HDc"/>
    <property type="match status" value="1"/>
</dbReference>
<evidence type="ECO:0000313" key="6">
    <source>
        <dbReference type="Proteomes" id="UP000305881"/>
    </source>
</evidence>
<dbReference type="Proteomes" id="UP000305881">
    <property type="component" value="Chromosome"/>
</dbReference>
<dbReference type="SUPFAM" id="SSF55781">
    <property type="entry name" value="GAF domain-like"/>
    <property type="match status" value="1"/>
</dbReference>
<dbReference type="GO" id="GO:0043709">
    <property type="term" value="P:cell adhesion involved in single-species biofilm formation"/>
    <property type="evidence" value="ECO:0007669"/>
    <property type="project" value="TreeGrafter"/>
</dbReference>
<reference evidence="6" key="1">
    <citation type="journal article" date="2019" name="J. Bacteriol.">
        <title>A Mutagenic Screen Identifies a TonB-Dependent Receptor Required for the Lanthanide Metal Switch in the Type I Methanotroph 'Methylotuvimicrobium buryatense' 5GB1C.</title>
        <authorList>
            <person name="Groom J.D."/>
            <person name="Ford S.M."/>
            <person name="Pesesky M.W."/>
            <person name="Lidstrom M.E."/>
        </authorList>
    </citation>
    <scope>NUCLEOTIDE SEQUENCE [LARGE SCALE GENOMIC DNA]</scope>
    <source>
        <strain evidence="6">5GB1C</strain>
    </source>
</reference>
<dbReference type="GO" id="GO:1902201">
    <property type="term" value="P:negative regulation of bacterial-type flagellum-dependent cell motility"/>
    <property type="evidence" value="ECO:0007669"/>
    <property type="project" value="TreeGrafter"/>
</dbReference>
<dbReference type="InterPro" id="IPR029787">
    <property type="entry name" value="Nucleotide_cyclase"/>
</dbReference>
<evidence type="ECO:0000256" key="2">
    <source>
        <dbReference type="ARBA" id="ARBA00012528"/>
    </source>
</evidence>
<dbReference type="InterPro" id="IPR006675">
    <property type="entry name" value="HDIG_dom"/>
</dbReference>
<dbReference type="InterPro" id="IPR013976">
    <property type="entry name" value="HDOD"/>
</dbReference>
<dbReference type="STRING" id="675511.GCA_000341735_04043"/>
<dbReference type="InterPro" id="IPR003018">
    <property type="entry name" value="GAF"/>
</dbReference>
<dbReference type="GO" id="GO:0005886">
    <property type="term" value="C:plasma membrane"/>
    <property type="evidence" value="ECO:0007669"/>
    <property type="project" value="TreeGrafter"/>
</dbReference>
<keyword evidence="6" id="KW-1185">Reference proteome</keyword>
<dbReference type="SUPFAM" id="SSF109604">
    <property type="entry name" value="HD-domain/PDEase-like"/>
    <property type="match status" value="1"/>
</dbReference>
<dbReference type="InterPro" id="IPR003607">
    <property type="entry name" value="HD/PDEase_dom"/>
</dbReference>
<dbReference type="EC" id="2.7.7.65" evidence="2"/>
<dbReference type="Gene3D" id="1.10.3210.10">
    <property type="entry name" value="Hypothetical protein af1432"/>
    <property type="match status" value="1"/>
</dbReference>
<dbReference type="SMART" id="SM00065">
    <property type="entry name" value="GAF"/>
    <property type="match status" value="1"/>
</dbReference>
<dbReference type="Pfam" id="PF01590">
    <property type="entry name" value="GAF"/>
    <property type="match status" value="1"/>
</dbReference>
<dbReference type="FunFam" id="3.30.70.270:FF:000001">
    <property type="entry name" value="Diguanylate cyclase domain protein"/>
    <property type="match status" value="1"/>
</dbReference>
<evidence type="ECO:0000259" key="3">
    <source>
        <dbReference type="PROSITE" id="PS50887"/>
    </source>
</evidence>
<dbReference type="CDD" id="cd01949">
    <property type="entry name" value="GGDEF"/>
    <property type="match status" value="1"/>
</dbReference>
<dbReference type="InterPro" id="IPR000160">
    <property type="entry name" value="GGDEF_dom"/>
</dbReference>
<protein>
    <recommendedName>
        <fullName evidence="2">diguanylate cyclase</fullName>
        <ecNumber evidence="2">2.7.7.65</ecNumber>
    </recommendedName>
</protein>
<dbReference type="SUPFAM" id="SSF55073">
    <property type="entry name" value="Nucleotide cyclase"/>
    <property type="match status" value="1"/>
</dbReference>
<dbReference type="AlphaFoldDB" id="A0A4P9UTQ4"/>
<evidence type="ECO:0000313" key="5">
    <source>
        <dbReference type="EMBL" id="QCW83761.1"/>
    </source>
</evidence>
<feature type="domain" description="GGDEF" evidence="3">
    <location>
        <begin position="539"/>
        <end position="674"/>
    </location>
</feature>
<dbReference type="OrthoDB" id="9803824at2"/>
<dbReference type="GO" id="GO:0052621">
    <property type="term" value="F:diguanylate cyclase activity"/>
    <property type="evidence" value="ECO:0007669"/>
    <property type="project" value="UniProtKB-EC"/>
</dbReference>
<accession>A0A4P9UTQ4</accession>
<dbReference type="Gene3D" id="3.30.450.40">
    <property type="match status" value="1"/>
</dbReference>
<dbReference type="EMBL" id="CP035467">
    <property type="protein sequence ID" value="QCW83761.1"/>
    <property type="molecule type" value="Genomic_DNA"/>
</dbReference>
<evidence type="ECO:0000259" key="4">
    <source>
        <dbReference type="PROSITE" id="PS51833"/>
    </source>
</evidence>
<dbReference type="NCBIfam" id="TIGR00277">
    <property type="entry name" value="HDIG"/>
    <property type="match status" value="1"/>
</dbReference>
<sequence length="676" mass="76117">MDNNTASANEDLLGYPAGIAKAARAVLKKEVRHLQLIPAAAIKLLKLTNDENTRVKDLSKVIETEPALAAKVLRIVNSAAFCLPKKITSIKHAVNMLGFSAVRQAALDQLFYNRLIRHKSKQSFNQMFFWQHCLFVASMSKAIAVTLKHPDPDMIYTGGLLHDVGKVVLESYGRVSYSDYLTAYDKSDRSLMESEKTFFGLTHTEIGLVFCATWNLPPAITAMIGFHHEMPPADSPYAQFKTETAIISFANYIAWVQGVGSSEKICSPDLKAEVLKIIDIDKLNLEQLLEHVDREMANTREFYGISFPNIHKLRATLVQATIKLSVIGNKTRHERSNGDNAGVASNGSILTIPHRSLDPEEFLPWTLEAIQSDFGFDRIIMLNIDPKRRGLIAAHWWPESILEDELQPFEIPIGEVTGKLLDCLRNKKPVLIRKDDNLDRKMLHRINVDEFIAMPVLRHNKLVGVLYADNSLSGRGMDEKILGEMLPIVNELGIALMNAKQYTLARKESQIDPLTQLFNKRVINEFLARLFESEPQVLTKIAVGFIDVDRFKHFNDVCGHQAGDDVLKIVADILRSMTRPGDLIGRYGGEEFLFVLRNTDQAGALGYAERIRGEIEQRGKVMSERFHNHELTVSVGLAMYTPEYKSYPAMIEAADKAMYRAKHSGRNRVVVYQESL</sequence>
<dbReference type="Pfam" id="PF08668">
    <property type="entry name" value="HDOD"/>
    <property type="match status" value="1"/>
</dbReference>
<organism evidence="5 6">
    <name type="scientific">Methylotuvimicrobium buryatense</name>
    <name type="common">Methylomicrobium buryatense</name>
    <dbReference type="NCBI Taxonomy" id="95641"/>
    <lineage>
        <taxon>Bacteria</taxon>
        <taxon>Pseudomonadati</taxon>
        <taxon>Pseudomonadota</taxon>
        <taxon>Gammaproteobacteria</taxon>
        <taxon>Methylococcales</taxon>
        <taxon>Methylococcaceae</taxon>
        <taxon>Methylotuvimicrobium</taxon>
    </lineage>
</organism>
<gene>
    <name evidence="5" type="ORF">EQU24_17040</name>
</gene>